<dbReference type="InterPro" id="IPR004043">
    <property type="entry name" value="LCCL"/>
</dbReference>
<evidence type="ECO:0000259" key="2">
    <source>
        <dbReference type="PROSITE" id="PS51820"/>
    </source>
</evidence>
<keyword evidence="1" id="KW-0175">Coiled coil</keyword>
<evidence type="ECO:0000313" key="4">
    <source>
        <dbReference type="Proteomes" id="UP000030659"/>
    </source>
</evidence>
<dbReference type="Proteomes" id="UP000030659">
    <property type="component" value="Unassembled WGS sequence"/>
</dbReference>
<proteinExistence type="predicted"/>
<dbReference type="SMART" id="SM00603">
    <property type="entry name" value="LCCL"/>
    <property type="match status" value="1"/>
</dbReference>
<gene>
    <name evidence="3" type="ORF">YYG_04516</name>
</gene>
<dbReference type="AlphaFoldDB" id="W7AER7"/>
<feature type="coiled-coil region" evidence="1">
    <location>
        <begin position="377"/>
        <end position="404"/>
    </location>
</feature>
<dbReference type="SUPFAM" id="SSF69848">
    <property type="entry name" value="LCCL domain"/>
    <property type="match status" value="1"/>
</dbReference>
<protein>
    <recommendedName>
        <fullName evidence="2">PA14 domain-containing protein</fullName>
    </recommendedName>
</protein>
<dbReference type="InterPro" id="IPR036609">
    <property type="entry name" value="LCCL_sf"/>
</dbReference>
<dbReference type="Gene3D" id="2.10.10.10">
    <property type="entry name" value="Fibronectin, type II, collagen-binding"/>
    <property type="match status" value="1"/>
</dbReference>
<evidence type="ECO:0000313" key="3">
    <source>
        <dbReference type="EMBL" id="EUD70200.1"/>
    </source>
</evidence>
<dbReference type="SMART" id="SM00758">
    <property type="entry name" value="PA14"/>
    <property type="match status" value="1"/>
</dbReference>
<name>W7AER7_PLAVN</name>
<dbReference type="Pfam" id="PF03815">
    <property type="entry name" value="LCCL"/>
    <property type="match status" value="1"/>
</dbReference>
<dbReference type="eggNOG" id="ENOG502QVHV">
    <property type="taxonomic scope" value="Eukaryota"/>
</dbReference>
<dbReference type="InterPro" id="IPR036943">
    <property type="entry name" value="FN_type2_sf"/>
</dbReference>
<dbReference type="SUPFAM" id="SSF56988">
    <property type="entry name" value="Anthrax protective antigen"/>
    <property type="match status" value="1"/>
</dbReference>
<dbReference type="Gene3D" id="3.90.182.10">
    <property type="entry name" value="Toxin - Anthrax Protective Antigen,domain 1"/>
    <property type="match status" value="1"/>
</dbReference>
<organism evidence="3 4">
    <name type="scientific">Plasmodium vinckei petteri</name>
    <dbReference type="NCBI Taxonomy" id="138298"/>
    <lineage>
        <taxon>Eukaryota</taxon>
        <taxon>Sar</taxon>
        <taxon>Alveolata</taxon>
        <taxon>Apicomplexa</taxon>
        <taxon>Aconoidasida</taxon>
        <taxon>Haemosporida</taxon>
        <taxon>Plasmodiidae</taxon>
        <taxon>Plasmodium</taxon>
        <taxon>Plasmodium (Vinckeia)</taxon>
    </lineage>
</organism>
<dbReference type="EMBL" id="KI965406">
    <property type="protein sequence ID" value="EUD70200.1"/>
    <property type="molecule type" value="Genomic_DNA"/>
</dbReference>
<dbReference type="PROSITE" id="PS51820">
    <property type="entry name" value="PA14"/>
    <property type="match status" value="1"/>
</dbReference>
<dbReference type="InterPro" id="IPR037524">
    <property type="entry name" value="PA14/GLEYA"/>
</dbReference>
<feature type="domain" description="PA14" evidence="2">
    <location>
        <begin position="415"/>
        <end position="596"/>
    </location>
</feature>
<accession>W7AER7</accession>
<dbReference type="Gene3D" id="2.170.130.20">
    <property type="entry name" value="LCCL-like domain"/>
    <property type="match status" value="1"/>
</dbReference>
<reference evidence="3 4" key="1">
    <citation type="submission" date="2013-02" db="EMBL/GenBank/DDBJ databases">
        <title>The Genome Sequence of Plasmodium vinckei petteri CR.</title>
        <authorList>
            <consortium name="The Broad Institute Genome Sequencing Platform"/>
            <consortium name="The Broad Institute Genome Sequencing Center for Infectious Disease"/>
            <person name="Neafsey D."/>
            <person name="Cheeseman I."/>
            <person name="Volkman S."/>
            <person name="Adams J."/>
            <person name="Walker B."/>
            <person name="Young S.K."/>
            <person name="Zeng Q."/>
            <person name="Gargeya S."/>
            <person name="Fitzgerald M."/>
            <person name="Haas B."/>
            <person name="Abouelleil A."/>
            <person name="Alvarado L."/>
            <person name="Arachchi H.M."/>
            <person name="Berlin A.M."/>
            <person name="Chapman S.B."/>
            <person name="Dewar J."/>
            <person name="Goldberg J."/>
            <person name="Griggs A."/>
            <person name="Gujja S."/>
            <person name="Hansen M."/>
            <person name="Howarth C."/>
            <person name="Imamovic A."/>
            <person name="Larimer J."/>
            <person name="McCowan C."/>
            <person name="Murphy C."/>
            <person name="Neiman D."/>
            <person name="Pearson M."/>
            <person name="Priest M."/>
            <person name="Roberts A."/>
            <person name="Saif S."/>
            <person name="Shea T."/>
            <person name="Sisk P."/>
            <person name="Sykes S."/>
            <person name="Wortman J."/>
            <person name="Nusbaum C."/>
            <person name="Birren B."/>
        </authorList>
    </citation>
    <scope>NUCLEOTIDE SEQUENCE [LARGE SCALE GENOMIC DNA]</scope>
    <source>
        <strain evidence="3 4">CR</strain>
    </source>
</reference>
<dbReference type="Pfam" id="PF07691">
    <property type="entry name" value="PA14"/>
    <property type="match status" value="1"/>
</dbReference>
<sequence length="1245" mass="144053">MLFSTSRKRYSFEKKETIKDIDFLSYNSIIFPSKQIYVNANLNCTKNSSNFYETSHNLKMNMSHENIYDNTGMNSEGYENHPQFYNDDNSQQYQDNQYRLLESSNSNAINQPLMCVNGNEYVPEMQNGIDPGVLAVSNALFAYNNAFQCIPIKTSPNVFRRRVKGEANSEWSNAFITRVDPCECTDFEEQFKPYEVTKYYDEGQVKTVFNFDQECPRDICSKEQGNSLEKITEFRQQHRKTLDGRLCAAAFLHDDQTYTDCANAISPDGTTGREWCYVEVQLLGKGERDWDYCADAINYDKIRVDAKRMFEGKSLEADRLNDRLNSLKLRINSMTHKYDLLCGSKHELINSRINKINDWINKSSDSINKIEYNSNELENSKKIIKKIDEDIKKEKENLKESDEICENVKGYENELITDGLKVSYFNNSFFEGVPIISKIIKNINFIYNNKSPYESLLSPYKYSIRYEGYLLAPTSGIYTFIVNSDCSVRILINNKIVITKDFEEIVRHINSSNNIDEIKTEKNQEDNKIHYKIDSEINNVSKRMSGPIELTGGEKNKIIIEISHLSNLKYEKGESSYFKLLWKSSRINEQEIGSNYLYSENFISNSRFSSVDPELFEIGLLDVNEMAYKNETDWIIENISNKIRYNDLHLLRTFIEPKFDSFSLEVSANSNFYIASPIDKEFPLVWTNESIIKIESTNDIIDLLNINSKEKRKLKIWFIPIKNKTYINFNNKKNIPFILFIQKRKILPTICSGEEEILSSPENNNFKECVESSSISKEFNCMSGLSTYHIDKKHNIWKTVNNSIGEYIIIYFKKPVQINKFRFKPQDNILTWPSEILLHFDDTKVLVPIFYTSNIEYNTKKFEHPIITTSVKIEIRDMFVNNLETGGSFELIGNSCNIIDNEYMNHHAKIDILNCTDTLNDIPDVVPLIYGDKFIVSCPYNCIKDVESNNKTVYGSDLYSLDSSICKAAVHSGICLKNGNNTDANTLNSYEDECKFLLMIKEINGSNFIGKLQNNVLSMNKYVEDQNKILSFSISQIVSTKMNNLSSLYYSIPNSYSIVFKNKENLNIPNKFLVDTGDIFIDYGNFGYGWKRKVDSNISLDLKGRKNNVNIHDIRSKIEPINYFFHNIMYSDGIIFPPASTNEQCVSKLTCESNYWTFKVYENGSYLIQVLVGNIYFDTIQKNFIEINGIPIIKNVDLKPNEYYVGIKNIQINDNKLIFTSTCLESQYSCGTFQTTMLAVQIVKE</sequence>
<evidence type="ECO:0000256" key="1">
    <source>
        <dbReference type="SAM" id="Coils"/>
    </source>
</evidence>
<dbReference type="InterPro" id="IPR011658">
    <property type="entry name" value="PA14_dom"/>
</dbReference>